<gene>
    <name evidence="1" type="ORF">FJQ54_00375</name>
</gene>
<proteinExistence type="predicted"/>
<name>A0A501XWE2_9SPHN</name>
<dbReference type="RefSeq" id="WP_140926244.1">
    <property type="nucleotide sequence ID" value="NZ_VFSU01000004.1"/>
</dbReference>
<reference evidence="1 2" key="1">
    <citation type="submission" date="2019-06" db="EMBL/GenBank/DDBJ databases">
        <authorList>
            <person name="Lee I."/>
            <person name="Jang G.I."/>
            <person name="Hwang C.Y."/>
        </authorList>
    </citation>
    <scope>NUCLEOTIDE SEQUENCE [LARGE SCALE GENOMIC DNA]</scope>
    <source>
        <strain evidence="1 2">PAMC 28131</strain>
    </source>
</reference>
<dbReference type="Proteomes" id="UP000319897">
    <property type="component" value="Unassembled WGS sequence"/>
</dbReference>
<dbReference type="EMBL" id="VFSU01000004">
    <property type="protein sequence ID" value="TPE64936.1"/>
    <property type="molecule type" value="Genomic_DNA"/>
</dbReference>
<protein>
    <submittedName>
        <fullName evidence="1">Uncharacterized protein</fullName>
    </submittedName>
</protein>
<evidence type="ECO:0000313" key="2">
    <source>
        <dbReference type="Proteomes" id="UP000319897"/>
    </source>
</evidence>
<evidence type="ECO:0000313" key="1">
    <source>
        <dbReference type="EMBL" id="TPE64936.1"/>
    </source>
</evidence>
<accession>A0A501XWE2</accession>
<dbReference type="AlphaFoldDB" id="A0A501XWE2"/>
<keyword evidence="2" id="KW-1185">Reference proteome</keyword>
<organism evidence="1 2">
    <name type="scientific">Sandaracinobacter neustonicus</name>
    <dbReference type="NCBI Taxonomy" id="1715348"/>
    <lineage>
        <taxon>Bacteria</taxon>
        <taxon>Pseudomonadati</taxon>
        <taxon>Pseudomonadota</taxon>
        <taxon>Alphaproteobacteria</taxon>
        <taxon>Sphingomonadales</taxon>
        <taxon>Sphingosinicellaceae</taxon>
        <taxon>Sandaracinobacter</taxon>
    </lineage>
</organism>
<comment type="caution">
    <text evidence="1">The sequence shown here is derived from an EMBL/GenBank/DDBJ whole genome shotgun (WGS) entry which is preliminary data.</text>
</comment>
<sequence>MIATTTALIGPLALLAILGLNAGLLWRRAPSFAAALRGPQPVQMLLAAGGTGESNVIPFPAARTTPCTAPGRRLAA</sequence>